<dbReference type="InterPro" id="IPR001138">
    <property type="entry name" value="Zn2Cys6_DnaBD"/>
</dbReference>
<accession>A0A5N6V1B4</accession>
<dbReference type="PANTHER" id="PTHR31001">
    <property type="entry name" value="UNCHARACTERIZED TRANSCRIPTIONAL REGULATORY PROTEIN"/>
    <property type="match status" value="1"/>
</dbReference>
<dbReference type="CDD" id="cd12148">
    <property type="entry name" value="fungal_TF_MHR"/>
    <property type="match status" value="1"/>
</dbReference>
<dbReference type="AlphaFoldDB" id="A0A5N6V1B4"/>
<evidence type="ECO:0000259" key="8">
    <source>
        <dbReference type="PROSITE" id="PS50048"/>
    </source>
</evidence>
<dbReference type="InterPro" id="IPR036864">
    <property type="entry name" value="Zn2-C6_fun-type_DNA-bd_sf"/>
</dbReference>
<protein>
    <submittedName>
        <fullName evidence="9">Fungal-specific transcription factor domain-containing protein</fullName>
    </submittedName>
</protein>
<evidence type="ECO:0000256" key="3">
    <source>
        <dbReference type="ARBA" id="ARBA00023015"/>
    </source>
</evidence>
<dbReference type="CDD" id="cd00067">
    <property type="entry name" value="GAL4"/>
    <property type="match status" value="1"/>
</dbReference>
<feature type="domain" description="Zn(2)-C6 fungal-type" evidence="8">
    <location>
        <begin position="9"/>
        <end position="42"/>
    </location>
</feature>
<evidence type="ECO:0000256" key="1">
    <source>
        <dbReference type="ARBA" id="ARBA00004123"/>
    </source>
</evidence>
<dbReference type="SMART" id="SM00906">
    <property type="entry name" value="Fungal_trans"/>
    <property type="match status" value="1"/>
</dbReference>
<keyword evidence="6" id="KW-0539">Nucleus</keyword>
<dbReference type="SMART" id="SM00066">
    <property type="entry name" value="GAL4"/>
    <property type="match status" value="1"/>
</dbReference>
<dbReference type="SUPFAM" id="SSF57701">
    <property type="entry name" value="Zn2/Cys6 DNA-binding domain"/>
    <property type="match status" value="1"/>
</dbReference>
<dbReference type="EMBL" id="ML738607">
    <property type="protein sequence ID" value="KAE8164523.1"/>
    <property type="molecule type" value="Genomic_DNA"/>
</dbReference>
<dbReference type="Pfam" id="PF00172">
    <property type="entry name" value="Zn_clus"/>
    <property type="match status" value="1"/>
</dbReference>
<dbReference type="Pfam" id="PF04082">
    <property type="entry name" value="Fungal_trans"/>
    <property type="match status" value="1"/>
</dbReference>
<dbReference type="PROSITE" id="PS50048">
    <property type="entry name" value="ZN2_CY6_FUNGAL_2"/>
    <property type="match status" value="1"/>
</dbReference>
<reference evidence="9 10" key="1">
    <citation type="submission" date="2019-04" db="EMBL/GenBank/DDBJ databases">
        <title>Friends and foes A comparative genomics study of 23 Aspergillus species from section Flavi.</title>
        <authorList>
            <consortium name="DOE Joint Genome Institute"/>
            <person name="Kjaerbolling I."/>
            <person name="Vesth T."/>
            <person name="Frisvad J.C."/>
            <person name="Nybo J.L."/>
            <person name="Theobald S."/>
            <person name="Kildgaard S."/>
            <person name="Isbrandt T."/>
            <person name="Kuo A."/>
            <person name="Sato A."/>
            <person name="Lyhne E.K."/>
            <person name="Kogle M.E."/>
            <person name="Wiebenga A."/>
            <person name="Kun R.S."/>
            <person name="Lubbers R.J."/>
            <person name="Makela M.R."/>
            <person name="Barry K."/>
            <person name="Chovatia M."/>
            <person name="Clum A."/>
            <person name="Daum C."/>
            <person name="Haridas S."/>
            <person name="He G."/>
            <person name="LaButti K."/>
            <person name="Lipzen A."/>
            <person name="Mondo S."/>
            <person name="Riley R."/>
            <person name="Salamov A."/>
            <person name="Simmons B.A."/>
            <person name="Magnuson J.K."/>
            <person name="Henrissat B."/>
            <person name="Mortensen U.H."/>
            <person name="Larsen T.O."/>
            <person name="Devries R.P."/>
            <person name="Grigoriev I.V."/>
            <person name="Machida M."/>
            <person name="Baker S.E."/>
            <person name="Andersen M.R."/>
        </authorList>
    </citation>
    <scope>NUCLEOTIDE SEQUENCE [LARGE SCALE GENOMIC DNA]</scope>
    <source>
        <strain evidence="9 10">CBS 117626</strain>
    </source>
</reference>
<dbReference type="GO" id="GO:0006351">
    <property type="term" value="P:DNA-templated transcription"/>
    <property type="evidence" value="ECO:0007669"/>
    <property type="project" value="InterPro"/>
</dbReference>
<sequence>MTSKRLPLSCENCRQRKIRCIGSGDSPCQTCSRRGYASSCRFKRPTPPSGANTQIIQPQQAPELSLGLMGNVANLEDLLKQNIALTTALLSQKGESRLPSPVSSPEVPPPLRPSLEEKPLHGPVPSRTRRLVVSTSNHVRLVPSHDIGDSDLLEAMQEPASSFPVGFPFFSEQSGSISDEILDLLPPLLHLEELKSTYFRVFSPLFHVLHDPTFHTKYQAFKRNPRSTPLAFVGLLYVTLSLAVTALDDDHPVLTDLGHDVSPHANVRSLSAKYRSTAMRCLAADNFMFCHNLCTVQCLVLLIYAMNHAREPAWSLLGTALHIAVAIGCAVDPDHLNVDRIEAEERRRCWAALRMLYTIQNTCLGNLMPFRVEANVALPADIEDDELVTGNLSPRNDSVETAPTQMTYLLYKFRLYDLAVDICQLPASIQAQDSARIETLHVKLMQQQECHQARFTTRLMLKPYDQAHFYILTIYTNHLILLLHRSQLNTVDSKSRERCLKAATGTLTNYEALCSTPAFGSYRWYTDGLGTFYAFFAATTLLVLLGSPQHETQCNPETVVLLVRCVERMKGSASRSSVCQKAADILDPIVQYFAPGRVSDSKGDVESTLLGETQNEGLWPTYPGLESMFYDVPCEQWLTPSASVWNSAQNLWGPSSAGVSTL</sequence>
<dbReference type="GO" id="GO:0000981">
    <property type="term" value="F:DNA-binding transcription factor activity, RNA polymerase II-specific"/>
    <property type="evidence" value="ECO:0007669"/>
    <property type="project" value="InterPro"/>
</dbReference>
<dbReference type="InterPro" id="IPR050613">
    <property type="entry name" value="Sec_Metabolite_Reg"/>
</dbReference>
<evidence type="ECO:0000256" key="6">
    <source>
        <dbReference type="ARBA" id="ARBA00023242"/>
    </source>
</evidence>
<evidence type="ECO:0000256" key="7">
    <source>
        <dbReference type="SAM" id="MobiDB-lite"/>
    </source>
</evidence>
<dbReference type="PROSITE" id="PS00463">
    <property type="entry name" value="ZN2_CY6_FUNGAL_1"/>
    <property type="match status" value="1"/>
</dbReference>
<dbReference type="Proteomes" id="UP000326950">
    <property type="component" value="Unassembled WGS sequence"/>
</dbReference>
<keyword evidence="4" id="KW-0238">DNA-binding</keyword>
<name>A0A5N6V1B4_ASPTM</name>
<keyword evidence="10" id="KW-1185">Reference proteome</keyword>
<dbReference type="Gene3D" id="4.10.240.10">
    <property type="entry name" value="Zn(2)-C6 fungal-type DNA-binding domain"/>
    <property type="match status" value="1"/>
</dbReference>
<dbReference type="GO" id="GO:0003677">
    <property type="term" value="F:DNA binding"/>
    <property type="evidence" value="ECO:0007669"/>
    <property type="project" value="UniProtKB-KW"/>
</dbReference>
<dbReference type="OrthoDB" id="2406834at2759"/>
<evidence type="ECO:0000256" key="4">
    <source>
        <dbReference type="ARBA" id="ARBA00023125"/>
    </source>
</evidence>
<evidence type="ECO:0000313" key="10">
    <source>
        <dbReference type="Proteomes" id="UP000326950"/>
    </source>
</evidence>
<dbReference type="PANTHER" id="PTHR31001:SF40">
    <property type="entry name" value="ZN(II)2CYS6 TRANSCRIPTION FACTOR (EUROFUNG)"/>
    <property type="match status" value="1"/>
</dbReference>
<dbReference type="InterPro" id="IPR007219">
    <property type="entry name" value="XnlR_reg_dom"/>
</dbReference>
<comment type="subcellular location">
    <subcellularLocation>
        <location evidence="1">Nucleus</location>
    </subcellularLocation>
</comment>
<evidence type="ECO:0000256" key="2">
    <source>
        <dbReference type="ARBA" id="ARBA00022723"/>
    </source>
</evidence>
<dbReference type="GO" id="GO:0008270">
    <property type="term" value="F:zinc ion binding"/>
    <property type="evidence" value="ECO:0007669"/>
    <property type="project" value="InterPro"/>
</dbReference>
<evidence type="ECO:0000313" key="9">
    <source>
        <dbReference type="EMBL" id="KAE8164523.1"/>
    </source>
</evidence>
<organism evidence="9 10">
    <name type="scientific">Aspergillus tamarii</name>
    <dbReference type="NCBI Taxonomy" id="41984"/>
    <lineage>
        <taxon>Eukaryota</taxon>
        <taxon>Fungi</taxon>
        <taxon>Dikarya</taxon>
        <taxon>Ascomycota</taxon>
        <taxon>Pezizomycotina</taxon>
        <taxon>Eurotiomycetes</taxon>
        <taxon>Eurotiomycetidae</taxon>
        <taxon>Eurotiales</taxon>
        <taxon>Aspergillaceae</taxon>
        <taxon>Aspergillus</taxon>
        <taxon>Aspergillus subgen. Circumdati</taxon>
    </lineage>
</organism>
<proteinExistence type="predicted"/>
<feature type="region of interest" description="Disordered" evidence="7">
    <location>
        <begin position="94"/>
        <end position="125"/>
    </location>
</feature>
<keyword evidence="2" id="KW-0479">Metal-binding</keyword>
<evidence type="ECO:0000256" key="5">
    <source>
        <dbReference type="ARBA" id="ARBA00023163"/>
    </source>
</evidence>
<keyword evidence="3" id="KW-0805">Transcription regulation</keyword>
<keyword evidence="5" id="KW-0804">Transcription</keyword>
<dbReference type="GO" id="GO:0009893">
    <property type="term" value="P:positive regulation of metabolic process"/>
    <property type="evidence" value="ECO:0007669"/>
    <property type="project" value="UniProtKB-ARBA"/>
</dbReference>
<gene>
    <name evidence="9" type="ORF">BDV40DRAFT_298322</name>
</gene>
<dbReference type="GO" id="GO:0005634">
    <property type="term" value="C:nucleus"/>
    <property type="evidence" value="ECO:0007669"/>
    <property type="project" value="UniProtKB-SubCell"/>
</dbReference>